<evidence type="ECO:0000313" key="3">
    <source>
        <dbReference type="Proteomes" id="UP000077248"/>
    </source>
</evidence>
<dbReference type="AlphaFoldDB" id="A0A177DKV8"/>
<dbReference type="RefSeq" id="XP_018385359.1">
    <property type="nucleotide sequence ID" value="XM_018529804.1"/>
</dbReference>
<feature type="region of interest" description="Disordered" evidence="1">
    <location>
        <begin position="1"/>
        <end position="24"/>
    </location>
</feature>
<evidence type="ECO:0000256" key="1">
    <source>
        <dbReference type="SAM" id="MobiDB-lite"/>
    </source>
</evidence>
<proteinExistence type="predicted"/>
<protein>
    <submittedName>
        <fullName evidence="2">Uncharacterized protein</fullName>
    </submittedName>
</protein>
<feature type="compositionally biased region" description="Basic and acidic residues" evidence="1">
    <location>
        <begin position="135"/>
        <end position="149"/>
    </location>
</feature>
<dbReference type="GeneID" id="29115398"/>
<name>A0A177DKV8_ALTAL</name>
<dbReference type="VEuPathDB" id="FungiDB:CC77DRAFT_1095638"/>
<feature type="compositionally biased region" description="Acidic residues" evidence="1">
    <location>
        <begin position="150"/>
        <end position="161"/>
    </location>
</feature>
<evidence type="ECO:0000313" key="2">
    <source>
        <dbReference type="EMBL" id="OAG19938.1"/>
    </source>
</evidence>
<dbReference type="EMBL" id="KV441480">
    <property type="protein sequence ID" value="OAG19938.1"/>
    <property type="molecule type" value="Genomic_DNA"/>
</dbReference>
<accession>A0A177DKV8</accession>
<gene>
    <name evidence="2" type="ORF">CC77DRAFT_1095638</name>
</gene>
<dbReference type="Proteomes" id="UP000077248">
    <property type="component" value="Unassembled WGS sequence"/>
</dbReference>
<dbReference type="OMA" id="KWEGAND"/>
<sequence length="179" mass="19394">MPPKKSVANGDVGDTGGPFKWEGPNDAKLLLLTQGRWVKPDEYPQLSSAFPGTSTGSIRNRISALRVKQRDLYLELSWELPEGGAGHSAKKASKNSTPKTGTPKRKADGGFDDGSGEGGGDEVKTPSKKPRGRKPKAEVKEKSVDKGSVEEDGEEDVEVEEDYIPMAKRVKEEPVEEMV</sequence>
<reference evidence="2 3" key="1">
    <citation type="submission" date="2016-05" db="EMBL/GenBank/DDBJ databases">
        <title>Comparative analysis of secretome profiles of manganese(II)-oxidizing ascomycete fungi.</title>
        <authorList>
            <consortium name="DOE Joint Genome Institute"/>
            <person name="Zeiner C.A."/>
            <person name="Purvine S.O."/>
            <person name="Zink E.M."/>
            <person name="Wu S."/>
            <person name="Pasa-Tolic L."/>
            <person name="Chaput D.L."/>
            <person name="Haridas S."/>
            <person name="Grigoriev I.V."/>
            <person name="Santelli C.M."/>
            <person name="Hansel C.M."/>
        </authorList>
    </citation>
    <scope>NUCLEOTIDE SEQUENCE [LARGE SCALE GENOMIC DNA]</scope>
    <source>
        <strain evidence="2 3">SRC1lrK2f</strain>
    </source>
</reference>
<organism evidence="2 3">
    <name type="scientific">Alternaria alternata</name>
    <name type="common">Alternaria rot fungus</name>
    <name type="synonym">Torula alternata</name>
    <dbReference type="NCBI Taxonomy" id="5599"/>
    <lineage>
        <taxon>Eukaryota</taxon>
        <taxon>Fungi</taxon>
        <taxon>Dikarya</taxon>
        <taxon>Ascomycota</taxon>
        <taxon>Pezizomycotina</taxon>
        <taxon>Dothideomycetes</taxon>
        <taxon>Pleosporomycetidae</taxon>
        <taxon>Pleosporales</taxon>
        <taxon>Pleosporineae</taxon>
        <taxon>Pleosporaceae</taxon>
        <taxon>Alternaria</taxon>
        <taxon>Alternaria sect. Alternaria</taxon>
        <taxon>Alternaria alternata complex</taxon>
    </lineage>
</organism>
<keyword evidence="3" id="KW-1185">Reference proteome</keyword>
<dbReference type="KEGG" id="aalt:CC77DRAFT_1095638"/>
<feature type="region of interest" description="Disordered" evidence="1">
    <location>
        <begin position="81"/>
        <end position="161"/>
    </location>
</feature>